<evidence type="ECO:0000313" key="10">
    <source>
        <dbReference type="Proteomes" id="UP000231267"/>
    </source>
</evidence>
<comment type="catalytic activity">
    <reaction evidence="6 7">
        <text>Release of N-terminal amino acids, preferentially methionine, from peptides and arylamides.</text>
        <dbReference type="EC" id="3.4.11.18"/>
    </reaction>
</comment>
<evidence type="ECO:0000313" key="9">
    <source>
        <dbReference type="EMBL" id="PIW66737.1"/>
    </source>
</evidence>
<keyword evidence="2 6" id="KW-0031">Aminopeptidase</keyword>
<sequence length="249" mass="26735">MIQLKSEAEIQNIRKASKIVAGVLEGLKSFVKPGCSTKDLDKKAEQFIEKAKATPAFKGYRGYPACLCTSVNDAVVHGIPNDYRLKEGDIVGLDVGVELDGYYSDAAITVCVGKVSSQAKKLVEVTREALYKAIDKAQPSGRIGDISYAIQSCAEGNGFSVVRDYVGHGIGTNVHEEPGIPNFGQPNTGLKLKVGMALAIETMVNMGDWRVKLLDDGWTAVTTDGKPSAHFEHTIAITDNGPEILTKYG</sequence>
<reference evidence="9 10" key="1">
    <citation type="submission" date="2017-09" db="EMBL/GenBank/DDBJ databases">
        <title>Depth-based differentiation of microbial function through sediment-hosted aquifers and enrichment of novel symbionts in the deep terrestrial subsurface.</title>
        <authorList>
            <person name="Probst A.J."/>
            <person name="Ladd B."/>
            <person name="Jarett J.K."/>
            <person name="Geller-Mcgrath D.E."/>
            <person name="Sieber C.M."/>
            <person name="Emerson J.B."/>
            <person name="Anantharaman K."/>
            <person name="Thomas B.C."/>
            <person name="Malmstrom R."/>
            <person name="Stieglmeier M."/>
            <person name="Klingl A."/>
            <person name="Woyke T."/>
            <person name="Ryan C.M."/>
            <person name="Banfield J.F."/>
        </authorList>
    </citation>
    <scope>NUCLEOTIDE SEQUENCE [LARGE SCALE GENOMIC DNA]</scope>
    <source>
        <strain evidence="9">CG12_big_fil_rev_8_21_14_0_65_43_15</strain>
    </source>
</reference>
<comment type="function">
    <text evidence="1 6">Removes the N-terminal methionine from nascent proteins. The N-terminal methionine is often cleaved when the second residue in the primary sequence is small and uncharged (Met-Ala-, Cys, Gly, Pro, Ser, Thr, or Val). Requires deformylation of the N(alpha)-formylated initiator methionine before it can be hydrolyzed.</text>
</comment>
<dbReference type="Proteomes" id="UP000231267">
    <property type="component" value="Unassembled WGS sequence"/>
</dbReference>
<dbReference type="GO" id="GO:0006508">
    <property type="term" value="P:proteolysis"/>
    <property type="evidence" value="ECO:0007669"/>
    <property type="project" value="UniProtKB-KW"/>
</dbReference>
<comment type="subunit">
    <text evidence="6">Monomer.</text>
</comment>
<name>A0A2J0LSC2_9BACT</name>
<gene>
    <name evidence="6 9" type="primary">map</name>
    <name evidence="9" type="ORF">COW11_01680</name>
</gene>
<dbReference type="CDD" id="cd01086">
    <property type="entry name" value="MetAP1"/>
    <property type="match status" value="1"/>
</dbReference>
<dbReference type="NCBIfam" id="TIGR00500">
    <property type="entry name" value="met_pdase_I"/>
    <property type="match status" value="1"/>
</dbReference>
<comment type="caution">
    <text evidence="9">The sequence shown here is derived from an EMBL/GenBank/DDBJ whole genome shotgun (WGS) entry which is preliminary data.</text>
</comment>
<comment type="cofactor">
    <cofactor evidence="6">
        <name>Co(2+)</name>
        <dbReference type="ChEBI" id="CHEBI:48828"/>
    </cofactor>
    <cofactor evidence="6">
        <name>Zn(2+)</name>
        <dbReference type="ChEBI" id="CHEBI:29105"/>
    </cofactor>
    <cofactor evidence="6">
        <name>Mn(2+)</name>
        <dbReference type="ChEBI" id="CHEBI:29035"/>
    </cofactor>
    <cofactor evidence="6">
        <name>Fe(2+)</name>
        <dbReference type="ChEBI" id="CHEBI:29033"/>
    </cofactor>
    <text evidence="6">Binds 2 divalent metal cations per subunit. Has a high-affinity and a low affinity metal-binding site. The true nature of the physiological cofactor is under debate. The enzyme is active with cobalt, zinc, manganese or divalent iron ions. Most likely, methionine aminopeptidases function as mononuclear Fe(2+)-metalloproteases under physiological conditions, and the catalytically relevant metal-binding site has been assigned to the histidine-containing high-affinity site.</text>
</comment>
<evidence type="ECO:0000256" key="6">
    <source>
        <dbReference type="HAMAP-Rule" id="MF_01974"/>
    </source>
</evidence>
<evidence type="ECO:0000256" key="2">
    <source>
        <dbReference type="ARBA" id="ARBA00022438"/>
    </source>
</evidence>
<feature type="binding site" evidence="6">
    <location>
        <position position="77"/>
    </location>
    <ligand>
        <name>substrate</name>
    </ligand>
</feature>
<feature type="binding site" evidence="6">
    <location>
        <position position="175"/>
    </location>
    <ligand>
        <name>substrate</name>
    </ligand>
</feature>
<dbReference type="GO" id="GO:0005829">
    <property type="term" value="C:cytosol"/>
    <property type="evidence" value="ECO:0007669"/>
    <property type="project" value="TreeGrafter"/>
</dbReference>
<dbReference type="GO" id="GO:0070006">
    <property type="term" value="F:metalloaminopeptidase activity"/>
    <property type="evidence" value="ECO:0007669"/>
    <property type="project" value="UniProtKB-UniRule"/>
</dbReference>
<evidence type="ECO:0000256" key="1">
    <source>
        <dbReference type="ARBA" id="ARBA00002521"/>
    </source>
</evidence>
<evidence type="ECO:0000256" key="5">
    <source>
        <dbReference type="ARBA" id="ARBA00022801"/>
    </source>
</evidence>
<dbReference type="HAMAP" id="MF_01974">
    <property type="entry name" value="MetAP_1"/>
    <property type="match status" value="1"/>
</dbReference>
<protein>
    <recommendedName>
        <fullName evidence="6 7">Methionine aminopeptidase</fullName>
        <shortName evidence="6">MAP</shortName>
        <shortName evidence="6">MetAP</shortName>
        <ecNumber evidence="6 7">3.4.11.18</ecNumber>
    </recommendedName>
    <alternativeName>
        <fullName evidence="6">Peptidase M</fullName>
    </alternativeName>
</protein>
<feature type="binding site" evidence="6">
    <location>
        <position position="201"/>
    </location>
    <ligand>
        <name>a divalent metal cation</name>
        <dbReference type="ChEBI" id="CHEBI:60240"/>
        <label>2</label>
        <note>catalytic</note>
    </ligand>
</feature>
<dbReference type="GO" id="GO:0046872">
    <property type="term" value="F:metal ion binding"/>
    <property type="evidence" value="ECO:0007669"/>
    <property type="project" value="UniProtKB-UniRule"/>
</dbReference>
<dbReference type="PRINTS" id="PR00599">
    <property type="entry name" value="MAPEPTIDASE"/>
</dbReference>
<comment type="similarity">
    <text evidence="6">Belongs to the peptidase M24A family. Methionine aminopeptidase type 1 subfamily.</text>
</comment>
<dbReference type="SUPFAM" id="SSF55920">
    <property type="entry name" value="Creatinase/aminopeptidase"/>
    <property type="match status" value="1"/>
</dbReference>
<keyword evidence="5 6" id="KW-0378">Hydrolase</keyword>
<evidence type="ECO:0000259" key="8">
    <source>
        <dbReference type="Pfam" id="PF00557"/>
    </source>
</evidence>
<feature type="binding site" evidence="6">
    <location>
        <position position="232"/>
    </location>
    <ligand>
        <name>a divalent metal cation</name>
        <dbReference type="ChEBI" id="CHEBI:60240"/>
        <label>1</label>
    </ligand>
</feature>
<feature type="binding site" evidence="6">
    <location>
        <position position="105"/>
    </location>
    <ligand>
        <name>a divalent metal cation</name>
        <dbReference type="ChEBI" id="CHEBI:60240"/>
        <label>2</label>
        <note>catalytic</note>
    </ligand>
</feature>
<dbReference type="EMBL" id="PFGP01000031">
    <property type="protein sequence ID" value="PIW66737.1"/>
    <property type="molecule type" value="Genomic_DNA"/>
</dbReference>
<feature type="binding site" evidence="6">
    <location>
        <position position="232"/>
    </location>
    <ligand>
        <name>a divalent metal cation</name>
        <dbReference type="ChEBI" id="CHEBI:60240"/>
        <label>2</label>
        <note>catalytic</note>
    </ligand>
</feature>
<dbReference type="InterPro" id="IPR001714">
    <property type="entry name" value="Pept_M24_MAP"/>
</dbReference>
<dbReference type="GO" id="GO:0004239">
    <property type="term" value="F:initiator methionyl aminopeptidase activity"/>
    <property type="evidence" value="ECO:0007669"/>
    <property type="project" value="UniProtKB-UniRule"/>
</dbReference>
<dbReference type="EC" id="3.4.11.18" evidence="6 7"/>
<evidence type="ECO:0000256" key="4">
    <source>
        <dbReference type="ARBA" id="ARBA00022723"/>
    </source>
</evidence>
<feature type="binding site" evidence="6">
    <location>
        <position position="94"/>
    </location>
    <ligand>
        <name>a divalent metal cation</name>
        <dbReference type="ChEBI" id="CHEBI:60240"/>
        <label>1</label>
    </ligand>
</feature>
<evidence type="ECO:0000256" key="7">
    <source>
        <dbReference type="RuleBase" id="RU003653"/>
    </source>
</evidence>
<feature type="domain" description="Peptidase M24" evidence="8">
    <location>
        <begin position="12"/>
        <end position="239"/>
    </location>
</feature>
<dbReference type="PANTHER" id="PTHR43330">
    <property type="entry name" value="METHIONINE AMINOPEPTIDASE"/>
    <property type="match status" value="1"/>
</dbReference>
<dbReference type="InterPro" id="IPR036005">
    <property type="entry name" value="Creatinase/aminopeptidase-like"/>
</dbReference>
<dbReference type="Gene3D" id="3.90.230.10">
    <property type="entry name" value="Creatinase/methionine aminopeptidase superfamily"/>
    <property type="match status" value="1"/>
</dbReference>
<dbReference type="PANTHER" id="PTHR43330:SF27">
    <property type="entry name" value="METHIONINE AMINOPEPTIDASE"/>
    <property type="match status" value="1"/>
</dbReference>
<organism evidence="9 10">
    <name type="scientific">Candidatus Taenaricola geysiri</name>
    <dbReference type="NCBI Taxonomy" id="1974752"/>
    <lineage>
        <taxon>Bacteria</taxon>
        <taxon>Pseudomonadati</taxon>
        <taxon>Candidatus Omnitrophota</taxon>
        <taxon>Candidatus Taenaricola</taxon>
    </lineage>
</organism>
<feature type="binding site" evidence="6">
    <location>
        <position position="168"/>
    </location>
    <ligand>
        <name>a divalent metal cation</name>
        <dbReference type="ChEBI" id="CHEBI:60240"/>
        <label>2</label>
        <note>catalytic</note>
    </ligand>
</feature>
<proteinExistence type="inferred from homology"/>
<feature type="binding site" evidence="6">
    <location>
        <position position="105"/>
    </location>
    <ligand>
        <name>a divalent metal cation</name>
        <dbReference type="ChEBI" id="CHEBI:60240"/>
        <label>1</label>
    </ligand>
</feature>
<dbReference type="InterPro" id="IPR002467">
    <property type="entry name" value="Pept_M24A_MAP1"/>
</dbReference>
<evidence type="ECO:0000256" key="3">
    <source>
        <dbReference type="ARBA" id="ARBA00022670"/>
    </source>
</evidence>
<keyword evidence="3 6" id="KW-0645">Protease</keyword>
<dbReference type="Pfam" id="PF00557">
    <property type="entry name" value="Peptidase_M24"/>
    <property type="match status" value="1"/>
</dbReference>
<dbReference type="AlphaFoldDB" id="A0A2J0LSC2"/>
<dbReference type="PROSITE" id="PS00680">
    <property type="entry name" value="MAP_1"/>
    <property type="match status" value="1"/>
</dbReference>
<keyword evidence="4 6" id="KW-0479">Metal-binding</keyword>
<accession>A0A2J0LSC2</accession>
<dbReference type="InterPro" id="IPR000994">
    <property type="entry name" value="Pept_M24"/>
</dbReference>